<dbReference type="STRING" id="216142.LT40_06780"/>
<dbReference type="Pfam" id="PF00300">
    <property type="entry name" value="His_Phos_1"/>
    <property type="match status" value="1"/>
</dbReference>
<dbReference type="OrthoDB" id="9783269at2"/>
<dbReference type="SMART" id="SM00855">
    <property type="entry name" value="PGAM"/>
    <property type="match status" value="1"/>
</dbReference>
<keyword evidence="2" id="KW-1185">Reference proteome</keyword>
<dbReference type="EMBL" id="CP009533">
    <property type="protein sequence ID" value="AIS17129.1"/>
    <property type="molecule type" value="Genomic_DNA"/>
</dbReference>
<dbReference type="GO" id="GO:0005737">
    <property type="term" value="C:cytoplasm"/>
    <property type="evidence" value="ECO:0007669"/>
    <property type="project" value="TreeGrafter"/>
</dbReference>
<dbReference type="InterPro" id="IPR050275">
    <property type="entry name" value="PGM_Phosphatase"/>
</dbReference>
<evidence type="ECO:0000313" key="2">
    <source>
        <dbReference type="Proteomes" id="UP000029499"/>
    </source>
</evidence>
<dbReference type="InterPro" id="IPR029033">
    <property type="entry name" value="His_PPase_superfam"/>
</dbReference>
<proteinExistence type="predicted"/>
<dbReference type="HOGENOM" id="CLU_033323_8_2_6"/>
<dbReference type="CDD" id="cd07067">
    <property type="entry name" value="HP_PGM_like"/>
    <property type="match status" value="1"/>
</dbReference>
<dbReference type="InterPro" id="IPR013078">
    <property type="entry name" value="His_Pase_superF_clade-1"/>
</dbReference>
<accession>A0A089YNH2</accession>
<dbReference type="PIRSF" id="PIRSF000709">
    <property type="entry name" value="6PFK_2-Ptase"/>
    <property type="match status" value="1"/>
</dbReference>
<sequence length="190" mass="20824">MTLHLDLLRHGETEIGGFRGSLDDALTERGWAQLQAAVAERSGWDRIVSSPLQRCARFAQVLAEQRGLSLSLDADLQELHFGAWEGLSAAQLMQTDEAGLGLFWNDPYAFTPPDGEPMLDFSARIHAALRRLHLQYPGERLLLVVHGGVMRLLLAEARGLPREQLLHVEVAHAALFSVVVAADGSLSEPS</sequence>
<organism evidence="1 2">
    <name type="scientific">Pseudomonas rhizosphaerae</name>
    <dbReference type="NCBI Taxonomy" id="216142"/>
    <lineage>
        <taxon>Bacteria</taxon>
        <taxon>Pseudomonadati</taxon>
        <taxon>Pseudomonadota</taxon>
        <taxon>Gammaproteobacteria</taxon>
        <taxon>Pseudomonadales</taxon>
        <taxon>Pseudomonadaceae</taxon>
        <taxon>Pseudomonas</taxon>
    </lineage>
</organism>
<dbReference type="Gene3D" id="3.40.50.1240">
    <property type="entry name" value="Phosphoglycerate mutase-like"/>
    <property type="match status" value="1"/>
</dbReference>
<dbReference type="PANTHER" id="PTHR48100:SF1">
    <property type="entry name" value="HISTIDINE PHOSPHATASE FAMILY PROTEIN-RELATED"/>
    <property type="match status" value="1"/>
</dbReference>
<name>A0A089YNH2_9PSED</name>
<dbReference type="AlphaFoldDB" id="A0A089YNH2"/>
<dbReference type="PANTHER" id="PTHR48100">
    <property type="entry name" value="BROAD-SPECIFICITY PHOSPHATASE YOR283W-RELATED"/>
    <property type="match status" value="1"/>
</dbReference>
<dbReference type="KEGG" id="prh:LT40_06780"/>
<reference evidence="1 2" key="1">
    <citation type="journal article" date="2015" name="J. Biotechnol.">
        <title>Complete genome sequence of Pseudomonas rhizosphaerae IH5T (=DSM 16299T), a phosphate-solubilizing rhizobacterium for bacterial biofertilizer.</title>
        <authorList>
            <person name="Kwak Y."/>
            <person name="Jung B.K."/>
            <person name="Shin J.H."/>
        </authorList>
    </citation>
    <scope>NUCLEOTIDE SEQUENCE [LARGE SCALE GENOMIC DNA]</scope>
    <source>
        <strain evidence="1">DSM 16299</strain>
    </source>
</reference>
<protein>
    <submittedName>
        <fullName evidence="1">Alpha-ribazole phosphatase</fullName>
    </submittedName>
</protein>
<dbReference type="Proteomes" id="UP000029499">
    <property type="component" value="Chromosome"/>
</dbReference>
<evidence type="ECO:0000313" key="1">
    <source>
        <dbReference type="EMBL" id="AIS17129.1"/>
    </source>
</evidence>
<gene>
    <name evidence="1" type="ORF">LT40_06780</name>
</gene>
<dbReference type="RefSeq" id="WP_043187974.1">
    <property type="nucleotide sequence ID" value="NZ_CP009533.1"/>
</dbReference>
<dbReference type="eggNOG" id="COG0406">
    <property type="taxonomic scope" value="Bacteria"/>
</dbReference>
<dbReference type="SUPFAM" id="SSF53254">
    <property type="entry name" value="Phosphoglycerate mutase-like"/>
    <property type="match status" value="1"/>
</dbReference>
<dbReference type="GO" id="GO:0016791">
    <property type="term" value="F:phosphatase activity"/>
    <property type="evidence" value="ECO:0007669"/>
    <property type="project" value="TreeGrafter"/>
</dbReference>